<evidence type="ECO:0000256" key="6">
    <source>
        <dbReference type="SAM" id="SignalP"/>
    </source>
</evidence>
<feature type="chain" id="PRO_5045038020" description="Lipid-binding serum glycoprotein N-terminal domain-containing protein" evidence="6">
    <location>
        <begin position="21"/>
        <end position="329"/>
    </location>
</feature>
<evidence type="ECO:0000313" key="9">
    <source>
        <dbReference type="Proteomes" id="UP000694546"/>
    </source>
</evidence>
<evidence type="ECO:0000256" key="2">
    <source>
        <dbReference type="ARBA" id="ARBA00007292"/>
    </source>
</evidence>
<evidence type="ECO:0000259" key="7">
    <source>
        <dbReference type="SMART" id="SM00328"/>
    </source>
</evidence>
<evidence type="ECO:0000256" key="3">
    <source>
        <dbReference type="ARBA" id="ARBA00022525"/>
    </source>
</evidence>
<evidence type="ECO:0000256" key="1">
    <source>
        <dbReference type="ARBA" id="ARBA00004613"/>
    </source>
</evidence>
<keyword evidence="5" id="KW-0812">Transmembrane</keyword>
<dbReference type="Gene3D" id="3.15.20.10">
    <property type="entry name" value="Bactericidal permeability-increasing protein, domain 2"/>
    <property type="match status" value="1"/>
</dbReference>
<keyword evidence="6" id="KW-0732">Signal</keyword>
<keyword evidence="3" id="KW-0964">Secreted</keyword>
<dbReference type="SMART" id="SM00328">
    <property type="entry name" value="BPI1"/>
    <property type="match status" value="1"/>
</dbReference>
<dbReference type="GO" id="GO:0015485">
    <property type="term" value="F:cholesterol binding"/>
    <property type="evidence" value="ECO:0007669"/>
    <property type="project" value="TreeGrafter"/>
</dbReference>
<keyword evidence="5" id="KW-1133">Transmembrane helix</keyword>
<protein>
    <recommendedName>
        <fullName evidence="7">Lipid-binding serum glycoprotein N-terminal domain-containing protein</fullName>
    </recommendedName>
</protein>
<dbReference type="GO" id="GO:0034372">
    <property type="term" value="P:very-low-density lipoprotein particle remodeling"/>
    <property type="evidence" value="ECO:0007669"/>
    <property type="project" value="TreeGrafter"/>
</dbReference>
<dbReference type="GO" id="GO:0055091">
    <property type="term" value="P:phospholipid homeostasis"/>
    <property type="evidence" value="ECO:0007669"/>
    <property type="project" value="TreeGrafter"/>
</dbReference>
<feature type="domain" description="Lipid-binding serum glycoprotein N-terminal" evidence="7">
    <location>
        <begin position="43"/>
        <end position="257"/>
    </location>
</feature>
<name>A0A8C5BTW0_GADMO</name>
<evidence type="ECO:0000256" key="5">
    <source>
        <dbReference type="SAM" id="Phobius"/>
    </source>
</evidence>
<proteinExistence type="inferred from homology"/>
<dbReference type="GO" id="GO:0034197">
    <property type="term" value="P:triglyceride transport"/>
    <property type="evidence" value="ECO:0007669"/>
    <property type="project" value="TreeGrafter"/>
</dbReference>
<dbReference type="Ensembl" id="ENSGMOT00000026666.1">
    <property type="protein sequence ID" value="ENSGMOP00000051002.1"/>
    <property type="gene ID" value="ENSGMOG00000016133.2"/>
</dbReference>
<feature type="signal peptide" evidence="6">
    <location>
        <begin position="1"/>
        <end position="20"/>
    </location>
</feature>
<organism evidence="8 9">
    <name type="scientific">Gadus morhua</name>
    <name type="common">Atlantic cod</name>
    <dbReference type="NCBI Taxonomy" id="8049"/>
    <lineage>
        <taxon>Eukaryota</taxon>
        <taxon>Metazoa</taxon>
        <taxon>Chordata</taxon>
        <taxon>Craniata</taxon>
        <taxon>Vertebrata</taxon>
        <taxon>Euteleostomi</taxon>
        <taxon>Actinopterygii</taxon>
        <taxon>Neopterygii</taxon>
        <taxon>Teleostei</taxon>
        <taxon>Neoteleostei</taxon>
        <taxon>Acanthomorphata</taxon>
        <taxon>Zeiogadaria</taxon>
        <taxon>Gadariae</taxon>
        <taxon>Gadiformes</taxon>
        <taxon>Gadoidei</taxon>
        <taxon>Gadidae</taxon>
        <taxon>Gadus</taxon>
    </lineage>
</organism>
<dbReference type="InterPro" id="IPR017943">
    <property type="entry name" value="Bactericidal_perm-incr_a/b_dom"/>
</dbReference>
<dbReference type="GeneTree" id="ENSGT01100000263546"/>
<dbReference type="Proteomes" id="UP000694546">
    <property type="component" value="Chromosome 9"/>
</dbReference>
<dbReference type="GO" id="GO:0006641">
    <property type="term" value="P:triglyceride metabolic process"/>
    <property type="evidence" value="ECO:0007669"/>
    <property type="project" value="TreeGrafter"/>
</dbReference>
<dbReference type="GO" id="GO:0034375">
    <property type="term" value="P:high-density lipoprotein particle remodeling"/>
    <property type="evidence" value="ECO:0007669"/>
    <property type="project" value="TreeGrafter"/>
</dbReference>
<keyword evidence="9" id="KW-1185">Reference proteome</keyword>
<feature type="transmembrane region" description="Helical" evidence="5">
    <location>
        <begin position="246"/>
        <end position="277"/>
    </location>
</feature>
<dbReference type="GO" id="GO:0017129">
    <property type="term" value="F:triglyceride binding"/>
    <property type="evidence" value="ECO:0007669"/>
    <property type="project" value="TreeGrafter"/>
</dbReference>
<accession>A0A8C5BTW0</accession>
<dbReference type="GO" id="GO:0034364">
    <property type="term" value="C:high-density lipoprotein particle"/>
    <property type="evidence" value="ECO:0007669"/>
    <property type="project" value="InterPro"/>
</dbReference>
<dbReference type="AlphaFoldDB" id="A0A8C5BTW0"/>
<comment type="similarity">
    <text evidence="2">Belongs to the BPI/LBP/Plunc superfamily. BPI/LBP family.</text>
</comment>
<comment type="subcellular location">
    <subcellularLocation>
        <location evidence="1">Secreted</location>
    </subcellularLocation>
</comment>
<evidence type="ECO:0000256" key="4">
    <source>
        <dbReference type="ARBA" id="ARBA00023180"/>
    </source>
</evidence>
<keyword evidence="4" id="KW-0325">Glycoprotein</keyword>
<dbReference type="GO" id="GO:0120020">
    <property type="term" value="F:cholesterol transfer activity"/>
    <property type="evidence" value="ECO:0007669"/>
    <property type="project" value="InterPro"/>
</dbReference>
<dbReference type="PANTHER" id="PTHR47616">
    <property type="entry name" value="CHOLESTERYL ESTER TRANSFER PROTEIN"/>
    <property type="match status" value="1"/>
</dbReference>
<dbReference type="GO" id="GO:0008203">
    <property type="term" value="P:cholesterol metabolic process"/>
    <property type="evidence" value="ECO:0007669"/>
    <property type="project" value="TreeGrafter"/>
</dbReference>
<dbReference type="GO" id="GO:0042632">
    <property type="term" value="P:cholesterol homeostasis"/>
    <property type="evidence" value="ECO:0007669"/>
    <property type="project" value="TreeGrafter"/>
</dbReference>
<dbReference type="SUPFAM" id="SSF55394">
    <property type="entry name" value="Bactericidal permeability-increasing protein, BPI"/>
    <property type="match status" value="1"/>
</dbReference>
<dbReference type="GO" id="GO:0031210">
    <property type="term" value="F:phosphatidylcholine binding"/>
    <property type="evidence" value="ECO:0007669"/>
    <property type="project" value="TreeGrafter"/>
</dbReference>
<dbReference type="GO" id="GO:0005548">
    <property type="term" value="F:phospholipid transporter activity"/>
    <property type="evidence" value="ECO:0007669"/>
    <property type="project" value="TreeGrafter"/>
</dbReference>
<dbReference type="GO" id="GO:0034374">
    <property type="term" value="P:low-density lipoprotein particle remodeling"/>
    <property type="evidence" value="ECO:0007669"/>
    <property type="project" value="TreeGrafter"/>
</dbReference>
<reference evidence="8" key="1">
    <citation type="submission" date="2025-08" db="UniProtKB">
        <authorList>
            <consortium name="Ensembl"/>
        </authorList>
    </citation>
    <scope>IDENTIFICATION</scope>
</reference>
<sequence length="329" mass="36356">MPGDVVPLLVLLLCVQAVCGASQHKGCMPDPASAYRFTGAVCRLTYPAAAVLNEKTTEVIEAAFQHARYPKITGEKSILLIGTVKYGLDNLEIHNLSIGRSEFELRPPNSIGLKISNVSAVFRGTLNYGYGSWLMNIEHSIDFEIESHIDLGINPMLYCGAGKVAADTSDCYLDFHKLSLQLQGDSEPNWLKKLFTDFITFTVRLVIKGQICKEINKVANILSDFVQETAGVCAYIHVHIYLNVKVAFTGLLICVCVCACVLLMLVLFVSVLCSLVLEPELTRLLDKQGANLFDIVNPEVLPQNGFVLIQMDFGFPQHLLVQFLQKTLE</sequence>
<reference evidence="8" key="2">
    <citation type="submission" date="2025-09" db="UniProtKB">
        <authorList>
            <consortium name="Ensembl"/>
        </authorList>
    </citation>
    <scope>IDENTIFICATION</scope>
</reference>
<dbReference type="InterPro" id="IPR017130">
    <property type="entry name" value="Cholesteryl_ester_transfer"/>
</dbReference>
<dbReference type="Pfam" id="PF01273">
    <property type="entry name" value="LBP_BPI_CETP"/>
    <property type="match status" value="1"/>
</dbReference>
<dbReference type="GO" id="GO:0046470">
    <property type="term" value="P:phosphatidylcholine metabolic process"/>
    <property type="evidence" value="ECO:0007669"/>
    <property type="project" value="TreeGrafter"/>
</dbReference>
<dbReference type="Gene3D" id="3.15.10.10">
    <property type="entry name" value="Bactericidal permeability-increasing protein, domain 1"/>
    <property type="match status" value="1"/>
</dbReference>
<dbReference type="PANTHER" id="PTHR47616:SF1">
    <property type="entry name" value="CHOLESTERYL ESTER TRANSFER PROTEIN"/>
    <property type="match status" value="1"/>
</dbReference>
<dbReference type="InterPro" id="IPR017942">
    <property type="entry name" value="Lipid-bd_serum_glycop_N"/>
</dbReference>
<dbReference type="GO" id="GO:0043691">
    <property type="term" value="P:reverse cholesterol transport"/>
    <property type="evidence" value="ECO:0007669"/>
    <property type="project" value="InterPro"/>
</dbReference>
<evidence type="ECO:0000313" key="8">
    <source>
        <dbReference type="Ensembl" id="ENSGMOP00000051002.1"/>
    </source>
</evidence>
<dbReference type="GO" id="GO:0070328">
    <property type="term" value="P:triglyceride homeostasis"/>
    <property type="evidence" value="ECO:0007669"/>
    <property type="project" value="TreeGrafter"/>
</dbReference>
<keyword evidence="5" id="KW-0472">Membrane</keyword>